<evidence type="ECO:0000313" key="2">
    <source>
        <dbReference type="EMBL" id="NMF89880.1"/>
    </source>
</evidence>
<keyword evidence="1" id="KW-0812">Transmembrane</keyword>
<dbReference type="Proteomes" id="UP000652074">
    <property type="component" value="Unassembled WGS sequence"/>
</dbReference>
<dbReference type="Pfam" id="PF11666">
    <property type="entry name" value="DUF2933"/>
    <property type="match status" value="1"/>
</dbReference>
<gene>
    <name evidence="2" type="ORF">GPA26_15525</name>
</gene>
<proteinExistence type="predicted"/>
<keyword evidence="1" id="KW-1133">Transmembrane helix</keyword>
<feature type="transmembrane region" description="Helical" evidence="1">
    <location>
        <begin position="21"/>
        <end position="38"/>
    </location>
</feature>
<dbReference type="EMBL" id="WTVR01000031">
    <property type="protein sequence ID" value="NMF89880.1"/>
    <property type="molecule type" value="Genomic_DNA"/>
</dbReference>
<keyword evidence="3" id="KW-1185">Reference proteome</keyword>
<protein>
    <submittedName>
        <fullName evidence="2">DUF2933 domain-containing protein</fullName>
    </submittedName>
</protein>
<evidence type="ECO:0000313" key="3">
    <source>
        <dbReference type="Proteomes" id="UP000652074"/>
    </source>
</evidence>
<dbReference type="RefSeq" id="WP_169207238.1">
    <property type="nucleotide sequence ID" value="NZ_CP059560.1"/>
</dbReference>
<accession>A0ABX1MU67</accession>
<sequence>MLEHDHGTKHDTTERVNSSRVRWVFGGFAAIAVVLLALEHRAHLLGWLPWMFLLACPLMHLFMHGGHGGHDGHRQSEDGRKGDES</sequence>
<comment type="caution">
    <text evidence="2">The sequence shown here is derived from an EMBL/GenBank/DDBJ whole genome shotgun (WGS) entry which is preliminary data.</text>
</comment>
<dbReference type="InterPro" id="IPR021682">
    <property type="entry name" value="DUF2933"/>
</dbReference>
<name>A0ABX1MU67_9RHOO</name>
<organism evidence="2 3">
    <name type="scientific">Aromatoleum petrolei</name>
    <dbReference type="NCBI Taxonomy" id="76116"/>
    <lineage>
        <taxon>Bacteria</taxon>
        <taxon>Pseudomonadati</taxon>
        <taxon>Pseudomonadota</taxon>
        <taxon>Betaproteobacteria</taxon>
        <taxon>Rhodocyclales</taxon>
        <taxon>Rhodocyclaceae</taxon>
        <taxon>Aromatoleum</taxon>
    </lineage>
</organism>
<feature type="transmembrane region" description="Helical" evidence="1">
    <location>
        <begin position="44"/>
        <end position="63"/>
    </location>
</feature>
<keyword evidence="1" id="KW-0472">Membrane</keyword>
<reference evidence="2 3" key="1">
    <citation type="submission" date="2019-12" db="EMBL/GenBank/DDBJ databases">
        <title>Comparative genomics gives insights into the taxonomy of the Azoarcus-Aromatoleum group and reveals separate origins of nif in the plant-associated Azoarcus and non-plant-associated Aromatoleum sub-groups.</title>
        <authorList>
            <person name="Lafos M."/>
            <person name="Maluk M."/>
            <person name="Batista M."/>
            <person name="Junghare M."/>
            <person name="Carmona M."/>
            <person name="Faoro H."/>
            <person name="Cruz L.M."/>
            <person name="Battistoni F."/>
            <person name="De Souza E."/>
            <person name="Pedrosa F."/>
            <person name="Chen W.-M."/>
            <person name="Poole P.S."/>
            <person name="Dixon R.A."/>
            <person name="James E.K."/>
        </authorList>
    </citation>
    <scope>NUCLEOTIDE SEQUENCE [LARGE SCALE GENOMIC DNA]</scope>
    <source>
        <strain evidence="2 3">ToN1</strain>
    </source>
</reference>
<evidence type="ECO:0000256" key="1">
    <source>
        <dbReference type="SAM" id="Phobius"/>
    </source>
</evidence>